<dbReference type="AlphaFoldDB" id="L0KDM7"/>
<dbReference type="Proteomes" id="UP000010880">
    <property type="component" value="Chromosome"/>
</dbReference>
<evidence type="ECO:0000313" key="3">
    <source>
        <dbReference type="EMBL" id="AGB42188.1"/>
    </source>
</evidence>
<dbReference type="KEGG" id="hhl:Halha_2314"/>
<organism evidence="3 4">
    <name type="scientific">Halobacteroides halobius (strain ATCC 35273 / DSM 5150 / MD-1)</name>
    <dbReference type="NCBI Taxonomy" id="748449"/>
    <lineage>
        <taxon>Bacteria</taxon>
        <taxon>Bacillati</taxon>
        <taxon>Bacillota</taxon>
        <taxon>Clostridia</taxon>
        <taxon>Halanaerobiales</taxon>
        <taxon>Halobacteroidaceae</taxon>
        <taxon>Halobacteroides</taxon>
    </lineage>
</organism>
<evidence type="ECO:0000313" key="4">
    <source>
        <dbReference type="Proteomes" id="UP000010880"/>
    </source>
</evidence>
<feature type="transmembrane region" description="Helical" evidence="2">
    <location>
        <begin position="293"/>
        <end position="312"/>
    </location>
</feature>
<dbReference type="EMBL" id="CP003359">
    <property type="protein sequence ID" value="AGB42188.1"/>
    <property type="molecule type" value="Genomic_DNA"/>
</dbReference>
<reference evidence="4" key="1">
    <citation type="submission" date="2012-02" db="EMBL/GenBank/DDBJ databases">
        <title>The complete genome of Halobacteroides halobius DSM 5150.</title>
        <authorList>
            <person name="Lucas S."/>
            <person name="Copeland A."/>
            <person name="Lapidus A."/>
            <person name="Glavina del Rio T."/>
            <person name="Dalin E."/>
            <person name="Tice H."/>
            <person name="Bruce D."/>
            <person name="Goodwin L."/>
            <person name="Pitluck S."/>
            <person name="Peters L."/>
            <person name="Mikhailova N."/>
            <person name="Gu W."/>
            <person name="Kyrpides N."/>
            <person name="Mavromatis K."/>
            <person name="Ivanova N."/>
            <person name="Brettin T."/>
            <person name="Detter J.C."/>
            <person name="Han C."/>
            <person name="Larimer F."/>
            <person name="Land M."/>
            <person name="Hauser L."/>
            <person name="Markowitz V."/>
            <person name="Cheng J.-F."/>
            <person name="Hugenholtz P."/>
            <person name="Woyke T."/>
            <person name="Wu D."/>
            <person name="Tindall B."/>
            <person name="Pomrenke H."/>
            <person name="Brambilla E."/>
            <person name="Klenk H.-P."/>
            <person name="Eisen J.A."/>
        </authorList>
    </citation>
    <scope>NUCLEOTIDE SEQUENCE [LARGE SCALE GENOMIC DNA]</scope>
    <source>
        <strain evidence="4">ATCC 35273 / DSM 5150 / MD-1</strain>
    </source>
</reference>
<keyword evidence="2" id="KW-0472">Membrane</keyword>
<sequence>MLMEKEITEELNGYLWIKGKFNYGGRNKTYGLVNLFIDLEKEKLMDLKIAMVDKVIELGLGSNLNFFLETLDKIKTDYRSQKAQEQLVSNFKASEIVRLLGAVDDNSSEVAKEIFKEKLEDITQEAINFKVKTKLFSRDELEESYPKLFDEDKKEVESQTEDETIENDQETKLDARIELKCSPVISAVAGKRITDLQLQDELVVQVKDDRDIGQDIAELLQKQGQDKVVGTIEEIKHDQELDRYHIVVKFKRNIYGKLVVDPEVKLTITEESRANVESREKSDSTFNLDQEELVLFAILGLIVIVIIILFLVI</sequence>
<proteinExistence type="predicted"/>
<evidence type="ECO:0000256" key="1">
    <source>
        <dbReference type="SAM" id="MobiDB-lite"/>
    </source>
</evidence>
<gene>
    <name evidence="3" type="ordered locus">Halha_2314</name>
</gene>
<evidence type="ECO:0000256" key="2">
    <source>
        <dbReference type="SAM" id="Phobius"/>
    </source>
</evidence>
<keyword evidence="2" id="KW-0812">Transmembrane</keyword>
<protein>
    <submittedName>
        <fullName evidence="3">Uncharacterized protein</fullName>
    </submittedName>
</protein>
<keyword evidence="4" id="KW-1185">Reference proteome</keyword>
<dbReference type="HOGENOM" id="CLU_823271_0_0_9"/>
<accession>L0KDM7</accession>
<keyword evidence="2" id="KW-1133">Transmembrane helix</keyword>
<feature type="region of interest" description="Disordered" evidence="1">
    <location>
        <begin position="150"/>
        <end position="169"/>
    </location>
</feature>
<name>L0KDM7_HALHC</name>
<dbReference type="STRING" id="748449.Halha_2314"/>
<feature type="compositionally biased region" description="Acidic residues" evidence="1">
    <location>
        <begin position="158"/>
        <end position="168"/>
    </location>
</feature>